<evidence type="ECO:0000313" key="8">
    <source>
        <dbReference type="Proteomes" id="UP000695264"/>
    </source>
</evidence>
<dbReference type="CDD" id="cd00508">
    <property type="entry name" value="MopB_CT_Fdh-Nap-like"/>
    <property type="match status" value="1"/>
</dbReference>
<accession>A0ABX1BVR4</accession>
<keyword evidence="1" id="KW-0004">4Fe-4S</keyword>
<gene>
    <name evidence="7" type="ORF">HCK00_07315</name>
</gene>
<comment type="caution">
    <text evidence="7">The sequence shown here is derived from an EMBL/GenBank/DDBJ whole genome shotgun (WGS) entry which is preliminary data.</text>
</comment>
<evidence type="ECO:0000259" key="6">
    <source>
        <dbReference type="PROSITE" id="PS51669"/>
    </source>
</evidence>
<dbReference type="Gene3D" id="3.40.228.10">
    <property type="entry name" value="Dimethylsulfoxide Reductase, domain 2"/>
    <property type="match status" value="1"/>
</dbReference>
<evidence type="ECO:0000313" key="7">
    <source>
        <dbReference type="EMBL" id="NJQ00348.1"/>
    </source>
</evidence>
<organism evidence="7 8">
    <name type="scientific">Streptomyces zingiberis</name>
    <dbReference type="NCBI Taxonomy" id="2053010"/>
    <lineage>
        <taxon>Bacteria</taxon>
        <taxon>Bacillati</taxon>
        <taxon>Actinomycetota</taxon>
        <taxon>Actinomycetes</taxon>
        <taxon>Kitasatosporales</taxon>
        <taxon>Streptomycetaceae</taxon>
        <taxon>Streptomyces</taxon>
    </lineage>
</organism>
<dbReference type="InterPro" id="IPR006657">
    <property type="entry name" value="MoPterin_dinucl-bd_dom"/>
</dbReference>
<feature type="region of interest" description="Disordered" evidence="5">
    <location>
        <begin position="364"/>
        <end position="383"/>
    </location>
</feature>
<feature type="domain" description="4Fe-4S Mo/W bis-MGD-type" evidence="6">
    <location>
        <begin position="37"/>
        <end position="93"/>
    </location>
</feature>
<reference evidence="7 8" key="1">
    <citation type="submission" date="2020-03" db="EMBL/GenBank/DDBJ databases">
        <title>WGS of actinomycetes isolated from Thailand.</title>
        <authorList>
            <person name="Thawai C."/>
        </authorList>
    </citation>
    <scope>NUCLEOTIDE SEQUENCE [LARGE SCALE GENOMIC DNA]</scope>
    <source>
        <strain evidence="7 8">PLAI 1-29</strain>
    </source>
</reference>
<dbReference type="SUPFAM" id="SSF53706">
    <property type="entry name" value="Formate dehydrogenase/DMSO reductase, domains 1-3"/>
    <property type="match status" value="1"/>
</dbReference>
<evidence type="ECO:0000256" key="1">
    <source>
        <dbReference type="ARBA" id="ARBA00022485"/>
    </source>
</evidence>
<dbReference type="EMBL" id="JAATEN010000004">
    <property type="protein sequence ID" value="NJQ00348.1"/>
    <property type="molecule type" value="Genomic_DNA"/>
</dbReference>
<evidence type="ECO:0000256" key="4">
    <source>
        <dbReference type="ARBA" id="ARBA00023014"/>
    </source>
</evidence>
<evidence type="ECO:0000256" key="3">
    <source>
        <dbReference type="ARBA" id="ARBA00023004"/>
    </source>
</evidence>
<dbReference type="PANTHER" id="PTHR43105:SF10">
    <property type="entry name" value="NADH-QUINONE OXIDOREDUCTASE SUBUNIT G"/>
    <property type="match status" value="1"/>
</dbReference>
<dbReference type="Gene3D" id="3.40.50.740">
    <property type="match status" value="1"/>
</dbReference>
<dbReference type="PANTHER" id="PTHR43105">
    <property type="entry name" value="RESPIRATORY NITRATE REDUCTASE"/>
    <property type="match status" value="1"/>
</dbReference>
<dbReference type="Pfam" id="PF00384">
    <property type="entry name" value="Molybdopterin"/>
    <property type="match status" value="1"/>
</dbReference>
<dbReference type="Gene3D" id="2.40.40.20">
    <property type="match status" value="1"/>
</dbReference>
<name>A0ABX1BVR4_9ACTN</name>
<dbReference type="InterPro" id="IPR009010">
    <property type="entry name" value="Asp_de-COase-like_dom_sf"/>
</dbReference>
<dbReference type="InterPro" id="IPR006963">
    <property type="entry name" value="Mopterin_OxRdtase_4Fe-4S_dom"/>
</dbReference>
<dbReference type="Gene3D" id="2.20.25.90">
    <property type="entry name" value="ADC-like domains"/>
    <property type="match status" value="1"/>
</dbReference>
<keyword evidence="3" id="KW-0408">Iron</keyword>
<dbReference type="RefSeq" id="WP_168100946.1">
    <property type="nucleotide sequence ID" value="NZ_JAATEN010000004.1"/>
</dbReference>
<dbReference type="SMART" id="SM00926">
    <property type="entry name" value="Molybdop_Fe4S4"/>
    <property type="match status" value="1"/>
</dbReference>
<feature type="region of interest" description="Disordered" evidence="5">
    <location>
        <begin position="774"/>
        <end position="809"/>
    </location>
</feature>
<keyword evidence="2" id="KW-0479">Metal-binding</keyword>
<dbReference type="Pfam" id="PF01568">
    <property type="entry name" value="Molydop_binding"/>
    <property type="match status" value="1"/>
</dbReference>
<evidence type="ECO:0000256" key="2">
    <source>
        <dbReference type="ARBA" id="ARBA00022723"/>
    </source>
</evidence>
<keyword evidence="8" id="KW-1185">Reference proteome</keyword>
<feature type="region of interest" description="Disordered" evidence="5">
    <location>
        <begin position="736"/>
        <end position="755"/>
    </location>
</feature>
<evidence type="ECO:0000256" key="5">
    <source>
        <dbReference type="SAM" id="MobiDB-lite"/>
    </source>
</evidence>
<protein>
    <submittedName>
        <fullName evidence="7">Molybdopterin oxidoreductase family protein</fullName>
    </submittedName>
</protein>
<dbReference type="Pfam" id="PF04879">
    <property type="entry name" value="Molybdop_Fe4S4"/>
    <property type="match status" value="1"/>
</dbReference>
<proteinExistence type="predicted"/>
<keyword evidence="4" id="KW-0411">Iron-sulfur</keyword>
<sequence>MTDRIRDVWGARTPFAAGQPWPERTDRWLTVAEDQVERWVPGVCPLCSTGCGVDVAVAGGRIAGVRGRAGDPVNRGRLGPKGLHGWQAVTSASRLTRPLVRTGGELAPTDWDTALGLVTARSRQVIDEHGPLAMAFHTSGRLSAEEYYAQAVIAHGGIGTPHLDGSARLTATAGSALAESFGCDGPPGSYRDLDLCDTLFLAGHDPADTQTVLWSRVLDRLRGPDRPRLVVADPRVTATAREADLHLAPRPGTDLALLNALLHEILEHGWADQAFVAAHTTGLDGLAATVAGYDPGTAAGICGVRAEDIRAAARILGTAERLVSTVCQGVYQAHQATAAAVQVNNLHLLRGMIGRPGATVFQMNGRSSDRNARETGAGGSLPGFRNWRNPAHVREVAEAWNVPELRIPHWGPATPAPEILRHCEDGSVRFLWVTAANPAVSLPELHRVRSVLGQERLFLVVSDAFRTETAELADVVLPAAVWGEKTGCFTGADRTVHLSEKAADPPGEARPDFDVLLEYARRLDLRDRDGGPLPGWESPEDAWRDFTALTRGRPCDQSALTYERLRATGGVRWPCTDAAPEGTERLYTDHVFPTRPGVCESYGHDLATGARREPAAYRAEDPGGRARLRAAHHLPPHEPVDGTYPFQLVTGRTAYHGQTRAWTGRVPELARAAPDVWVQLSAEDAGPLGVSDGDLVRVVSRRGEIEAPAVCDGVRRGVVFVPYHYGYWDQAEPGRHTRAANEATGTEWDPVSKQPLPANSAVRVERIASAATALAHGLADSDRQTDAPPPGTLTGDVRHAETARPETRS</sequence>
<dbReference type="Proteomes" id="UP000695264">
    <property type="component" value="Unassembled WGS sequence"/>
</dbReference>
<dbReference type="InterPro" id="IPR050123">
    <property type="entry name" value="Prok_molybdopt-oxidoreductase"/>
</dbReference>
<dbReference type="SUPFAM" id="SSF50692">
    <property type="entry name" value="ADC-like"/>
    <property type="match status" value="1"/>
</dbReference>
<dbReference type="PROSITE" id="PS51669">
    <property type="entry name" value="4FE4S_MOW_BIS_MGD"/>
    <property type="match status" value="1"/>
</dbReference>
<feature type="compositionally biased region" description="Basic and acidic residues" evidence="5">
    <location>
        <begin position="796"/>
        <end position="809"/>
    </location>
</feature>
<dbReference type="InterPro" id="IPR006656">
    <property type="entry name" value="Mopterin_OxRdtase"/>
</dbReference>